<dbReference type="STRING" id="52689.AKG39_11115"/>
<dbReference type="PATRIC" id="fig|52689.4.peg.1448"/>
<dbReference type="InterPro" id="IPR051532">
    <property type="entry name" value="Ester_Hydrolysis_Enzymes"/>
</dbReference>
<dbReference type="Gene3D" id="3.40.50.1110">
    <property type="entry name" value="SGNH hydrolase"/>
    <property type="match status" value="1"/>
</dbReference>
<dbReference type="Proteomes" id="UP000036873">
    <property type="component" value="Unassembled WGS sequence"/>
</dbReference>
<evidence type="ECO:0000259" key="1">
    <source>
        <dbReference type="Pfam" id="PF13472"/>
    </source>
</evidence>
<dbReference type="Pfam" id="PF13472">
    <property type="entry name" value="Lipase_GDSL_2"/>
    <property type="match status" value="1"/>
</dbReference>
<dbReference type="GO" id="GO:0004622">
    <property type="term" value="F:phosphatidylcholine lysophospholipase activity"/>
    <property type="evidence" value="ECO:0007669"/>
    <property type="project" value="TreeGrafter"/>
</dbReference>
<gene>
    <name evidence="2" type="ORF">AKG39_11115</name>
</gene>
<dbReference type="InterPro" id="IPR013830">
    <property type="entry name" value="SGNH_hydro"/>
</dbReference>
<dbReference type="CDD" id="cd00229">
    <property type="entry name" value="SGNH_hydrolase"/>
    <property type="match status" value="1"/>
</dbReference>
<accession>A0A0L6TZF2</accession>
<evidence type="ECO:0000313" key="3">
    <source>
        <dbReference type="Proteomes" id="UP000036873"/>
    </source>
</evidence>
<reference evidence="3" key="1">
    <citation type="submission" date="2015-07" db="EMBL/GenBank/DDBJ databases">
        <title>Draft genome sequence of Acetobacterium bakii DSM 8293, a potential psychrophilic chemical producer through syngas fermentation.</title>
        <authorList>
            <person name="Song Y."/>
            <person name="Hwang S."/>
            <person name="Cho B.-K."/>
        </authorList>
    </citation>
    <scope>NUCLEOTIDE SEQUENCE [LARGE SCALE GENOMIC DNA]</scope>
    <source>
        <strain evidence="3">DSM 8239</strain>
    </source>
</reference>
<dbReference type="SUPFAM" id="SSF52266">
    <property type="entry name" value="SGNH hydrolase"/>
    <property type="match status" value="1"/>
</dbReference>
<dbReference type="AlphaFoldDB" id="A0A0L6TZF2"/>
<comment type="caution">
    <text evidence="2">The sequence shown here is derived from an EMBL/GenBank/DDBJ whole genome shotgun (WGS) entry which is preliminary data.</text>
</comment>
<protein>
    <recommendedName>
        <fullName evidence="1">SGNH hydrolase-type esterase domain-containing protein</fullName>
    </recommendedName>
</protein>
<name>A0A0L6TZF2_9FIRM</name>
<evidence type="ECO:0000313" key="2">
    <source>
        <dbReference type="EMBL" id="KNZ41628.1"/>
    </source>
</evidence>
<dbReference type="InterPro" id="IPR036514">
    <property type="entry name" value="SGNH_hydro_sf"/>
</dbReference>
<proteinExistence type="predicted"/>
<feature type="domain" description="SGNH hydrolase-type esterase" evidence="1">
    <location>
        <begin position="8"/>
        <end position="215"/>
    </location>
</feature>
<keyword evidence="3" id="KW-1185">Reference proteome</keyword>
<dbReference type="EMBL" id="LGYO01000027">
    <property type="protein sequence ID" value="KNZ41628.1"/>
    <property type="molecule type" value="Genomic_DNA"/>
</dbReference>
<organism evidence="2 3">
    <name type="scientific">Acetobacterium bakii</name>
    <dbReference type="NCBI Taxonomy" id="52689"/>
    <lineage>
        <taxon>Bacteria</taxon>
        <taxon>Bacillati</taxon>
        <taxon>Bacillota</taxon>
        <taxon>Clostridia</taxon>
        <taxon>Eubacteriales</taxon>
        <taxon>Eubacteriaceae</taxon>
        <taxon>Acetobacterium</taxon>
    </lineage>
</organism>
<dbReference type="PANTHER" id="PTHR30383">
    <property type="entry name" value="THIOESTERASE 1/PROTEASE 1/LYSOPHOSPHOLIPASE L1"/>
    <property type="match status" value="1"/>
</dbReference>
<dbReference type="PANTHER" id="PTHR30383:SF5">
    <property type="entry name" value="SGNH HYDROLASE-TYPE ESTERASE DOMAIN-CONTAINING PROTEIN"/>
    <property type="match status" value="1"/>
</dbReference>
<sequence>MKKQIAVYGDSILKGVMLDKESQKYFFSKESVAKILEKLIPFQIHNHSKFGCTIEKGHKYLTNGLKKGLDCEIVLLEYGGNDCDYDWEAVSASPEENHLPHTPLDLFKRTFREIIAELNEHGIRPLLMSLPPIDAEKYLSWITRNGLSKENITKFLGDVQMIYRFQELYSNTIALIAAETGSLFIDVRSRFLDKRNFKELICEDGIHPNAEGHKLISQTFMDFVSLHAS</sequence>